<feature type="region of interest" description="Disordered" evidence="5">
    <location>
        <begin position="470"/>
        <end position="511"/>
    </location>
</feature>
<feature type="domain" description="Protein kinase" evidence="6">
    <location>
        <begin position="47"/>
        <end position="300"/>
    </location>
</feature>
<dbReference type="CDD" id="cd14014">
    <property type="entry name" value="STKc_PknB_like"/>
    <property type="match status" value="1"/>
</dbReference>
<evidence type="ECO:0000256" key="2">
    <source>
        <dbReference type="ARBA" id="ARBA00022741"/>
    </source>
</evidence>
<dbReference type="InterPro" id="IPR000719">
    <property type="entry name" value="Prot_kinase_dom"/>
</dbReference>
<comment type="caution">
    <text evidence="7">The sequence shown here is derived from an EMBL/GenBank/DDBJ whole genome shotgun (WGS) entry which is preliminary data.</text>
</comment>
<dbReference type="Pfam" id="PF00069">
    <property type="entry name" value="Pkinase"/>
    <property type="match status" value="1"/>
</dbReference>
<keyword evidence="3 7" id="KW-0418">Kinase</keyword>
<gene>
    <name evidence="7" type="primary">prkC_22</name>
    <name evidence="7" type="ORF">ENSA5_30260</name>
</gene>
<dbReference type="EMBL" id="PVNK01000146">
    <property type="protein sequence ID" value="PRP98293.1"/>
    <property type="molecule type" value="Genomic_DNA"/>
</dbReference>
<keyword evidence="4" id="KW-0067">ATP-binding</keyword>
<evidence type="ECO:0000256" key="4">
    <source>
        <dbReference type="ARBA" id="ARBA00022840"/>
    </source>
</evidence>
<accession>A0A2S9XZM3</accession>
<proteinExistence type="predicted"/>
<dbReference type="Gene3D" id="3.30.200.20">
    <property type="entry name" value="Phosphorylase Kinase, domain 1"/>
    <property type="match status" value="1"/>
</dbReference>
<dbReference type="InterPro" id="IPR011009">
    <property type="entry name" value="Kinase-like_dom_sf"/>
</dbReference>
<dbReference type="PROSITE" id="PS50011">
    <property type="entry name" value="PROTEIN_KINASE_DOM"/>
    <property type="match status" value="1"/>
</dbReference>
<name>A0A2S9XZM3_9BACT</name>
<evidence type="ECO:0000313" key="7">
    <source>
        <dbReference type="EMBL" id="PRP98293.1"/>
    </source>
</evidence>
<dbReference type="InterPro" id="IPR008271">
    <property type="entry name" value="Ser/Thr_kinase_AS"/>
</dbReference>
<dbReference type="AlphaFoldDB" id="A0A2S9XZM3"/>
<feature type="compositionally biased region" description="Basic and acidic residues" evidence="5">
    <location>
        <begin position="497"/>
        <end position="511"/>
    </location>
</feature>
<sequence>MFDELAQREDERYTTPPRWEALMEAVSEAACLHLFNPDHPLQTIGRFEALATRGLGGFGVVFKVRDPELDRLVALKLCMTRGPESAEGLMNEARVLAKLSHPNIVSIHEPGREGDDVFFVMEFVDGVNAHDFVRDEDPPWPEVVDVYRGAGRGLAAAHDAGIVHGDFKPSNILLDAERWPRVADFGLAQVIADHLAGEELRHRPGTLPFMAPEVLRGQAGDPLSDQWSFCVSLWQGLEHGLPYDGWTPAELLESIERGDPWVLQPAVPEAVRSVVRRGLSVDPAQRYPDMHALVAELDKLRERPGASQETSLDAPAVVPGSSKVTEARRRPFVLGLLLTGAALLGAWSVEHVPWAQPDPAETSKPQLAGCALWELPPHEPSPEVQSICRLIRDGDYKGANLLWDSVHRARFISPSTSGIEGYSHLDLALDAIIIAQTFAEEAMVIEKSTTKEEAYRVASSMAKGWANAASSTSVLHRETERAGEPPATGEPPVTLETIDRQVSEVHRRLQD</sequence>
<keyword evidence="8" id="KW-1185">Reference proteome</keyword>
<dbReference type="Gene3D" id="1.10.510.10">
    <property type="entry name" value="Transferase(Phosphotransferase) domain 1"/>
    <property type="match status" value="1"/>
</dbReference>
<dbReference type="EC" id="2.7.11.1" evidence="7"/>
<protein>
    <submittedName>
        <fullName evidence="7">Serine/threonine-protein kinase PrkC</fullName>
        <ecNumber evidence="7">2.7.11.1</ecNumber>
    </submittedName>
</protein>
<dbReference type="PANTHER" id="PTHR43289">
    <property type="entry name" value="MITOGEN-ACTIVATED PROTEIN KINASE KINASE KINASE 20-RELATED"/>
    <property type="match status" value="1"/>
</dbReference>
<evidence type="ECO:0000256" key="1">
    <source>
        <dbReference type="ARBA" id="ARBA00022679"/>
    </source>
</evidence>
<evidence type="ECO:0000313" key="8">
    <source>
        <dbReference type="Proteomes" id="UP000237968"/>
    </source>
</evidence>
<dbReference type="SUPFAM" id="SSF56112">
    <property type="entry name" value="Protein kinase-like (PK-like)"/>
    <property type="match status" value="1"/>
</dbReference>
<evidence type="ECO:0000256" key="5">
    <source>
        <dbReference type="SAM" id="MobiDB-lite"/>
    </source>
</evidence>
<dbReference type="GO" id="GO:0005524">
    <property type="term" value="F:ATP binding"/>
    <property type="evidence" value="ECO:0007669"/>
    <property type="project" value="UniProtKB-KW"/>
</dbReference>
<dbReference type="PROSITE" id="PS00108">
    <property type="entry name" value="PROTEIN_KINASE_ST"/>
    <property type="match status" value="1"/>
</dbReference>
<dbReference type="PANTHER" id="PTHR43289:SF6">
    <property type="entry name" value="SERINE_THREONINE-PROTEIN KINASE NEKL-3"/>
    <property type="match status" value="1"/>
</dbReference>
<keyword evidence="2" id="KW-0547">Nucleotide-binding</keyword>
<organism evidence="7 8">
    <name type="scientific">Enhygromyxa salina</name>
    <dbReference type="NCBI Taxonomy" id="215803"/>
    <lineage>
        <taxon>Bacteria</taxon>
        <taxon>Pseudomonadati</taxon>
        <taxon>Myxococcota</taxon>
        <taxon>Polyangia</taxon>
        <taxon>Nannocystales</taxon>
        <taxon>Nannocystaceae</taxon>
        <taxon>Enhygromyxa</taxon>
    </lineage>
</organism>
<evidence type="ECO:0000256" key="3">
    <source>
        <dbReference type="ARBA" id="ARBA00022777"/>
    </source>
</evidence>
<keyword evidence="1 7" id="KW-0808">Transferase</keyword>
<evidence type="ECO:0000259" key="6">
    <source>
        <dbReference type="PROSITE" id="PS50011"/>
    </source>
</evidence>
<reference evidence="7 8" key="1">
    <citation type="submission" date="2018-03" db="EMBL/GenBank/DDBJ databases">
        <title>Draft Genome Sequences of the Obligatory Marine Myxobacteria Enhygromyxa salina SWB005.</title>
        <authorList>
            <person name="Poehlein A."/>
            <person name="Moghaddam J.A."/>
            <person name="Harms H."/>
            <person name="Alanjari M."/>
            <person name="Koenig G.M."/>
            <person name="Daniel R."/>
            <person name="Schaeberle T.F."/>
        </authorList>
    </citation>
    <scope>NUCLEOTIDE SEQUENCE [LARGE SCALE GENOMIC DNA]</scope>
    <source>
        <strain evidence="7 8">SWB005</strain>
    </source>
</reference>
<dbReference type="Proteomes" id="UP000237968">
    <property type="component" value="Unassembled WGS sequence"/>
</dbReference>
<dbReference type="GO" id="GO:0004674">
    <property type="term" value="F:protein serine/threonine kinase activity"/>
    <property type="evidence" value="ECO:0007669"/>
    <property type="project" value="UniProtKB-EC"/>
</dbReference>